<dbReference type="EMBL" id="ML996109">
    <property type="protein sequence ID" value="KAF2738499.1"/>
    <property type="molecule type" value="Genomic_DNA"/>
</dbReference>
<comment type="caution">
    <text evidence="1">The sequence shown here is derived from an EMBL/GenBank/DDBJ whole genome shotgun (WGS) entry which is preliminary data.</text>
</comment>
<reference evidence="1" key="1">
    <citation type="journal article" date="2020" name="Stud. Mycol.">
        <title>101 Dothideomycetes genomes: a test case for predicting lifestyles and emergence of pathogens.</title>
        <authorList>
            <person name="Haridas S."/>
            <person name="Albert R."/>
            <person name="Binder M."/>
            <person name="Bloem J."/>
            <person name="Labutti K."/>
            <person name="Salamov A."/>
            <person name="Andreopoulos B."/>
            <person name="Baker S."/>
            <person name="Barry K."/>
            <person name="Bills G."/>
            <person name="Bluhm B."/>
            <person name="Cannon C."/>
            <person name="Castanera R."/>
            <person name="Culley D."/>
            <person name="Daum C."/>
            <person name="Ezra D."/>
            <person name="Gonzalez J."/>
            <person name="Henrissat B."/>
            <person name="Kuo A."/>
            <person name="Liang C."/>
            <person name="Lipzen A."/>
            <person name="Lutzoni F."/>
            <person name="Magnuson J."/>
            <person name="Mondo S."/>
            <person name="Nolan M."/>
            <person name="Ohm R."/>
            <person name="Pangilinan J."/>
            <person name="Park H.-J."/>
            <person name="Ramirez L."/>
            <person name="Alfaro M."/>
            <person name="Sun H."/>
            <person name="Tritt A."/>
            <person name="Yoshinaga Y."/>
            <person name="Zwiers L.-H."/>
            <person name="Turgeon B."/>
            <person name="Goodwin S."/>
            <person name="Spatafora J."/>
            <person name="Crous P."/>
            <person name="Grigoriev I."/>
        </authorList>
    </citation>
    <scope>NUCLEOTIDE SEQUENCE</scope>
    <source>
        <strain evidence="1">CBS 125425</strain>
    </source>
</reference>
<dbReference type="Proteomes" id="UP000799444">
    <property type="component" value="Unassembled WGS sequence"/>
</dbReference>
<evidence type="ECO:0000313" key="2">
    <source>
        <dbReference type="Proteomes" id="UP000799444"/>
    </source>
</evidence>
<accession>A0A9P4R871</accession>
<keyword evidence="2" id="KW-1185">Reference proteome</keyword>
<protein>
    <submittedName>
        <fullName evidence="1">Uncharacterized protein</fullName>
    </submittedName>
</protein>
<gene>
    <name evidence="1" type="ORF">EJ04DRAFT_509642</name>
</gene>
<evidence type="ECO:0000313" key="1">
    <source>
        <dbReference type="EMBL" id="KAF2738499.1"/>
    </source>
</evidence>
<dbReference type="AlphaFoldDB" id="A0A9P4R871"/>
<name>A0A9P4R871_9PLEO</name>
<proteinExistence type="predicted"/>
<organism evidence="1 2">
    <name type="scientific">Polyplosphaeria fusca</name>
    <dbReference type="NCBI Taxonomy" id="682080"/>
    <lineage>
        <taxon>Eukaryota</taxon>
        <taxon>Fungi</taxon>
        <taxon>Dikarya</taxon>
        <taxon>Ascomycota</taxon>
        <taxon>Pezizomycotina</taxon>
        <taxon>Dothideomycetes</taxon>
        <taxon>Pleosporomycetidae</taxon>
        <taxon>Pleosporales</taxon>
        <taxon>Tetraplosphaeriaceae</taxon>
        <taxon>Polyplosphaeria</taxon>
    </lineage>
</organism>
<feature type="non-terminal residue" evidence="1">
    <location>
        <position position="82"/>
    </location>
</feature>
<sequence>MAQAVDCHAPFLLGALFWIEGNTATTLTIASDQLFLFLPPAAQLLSLPLQRRSARLTRQPVLKGSCIKIVDIGGHDVSTSNA</sequence>